<keyword evidence="1" id="KW-0863">Zinc-finger</keyword>
<feature type="region of interest" description="Disordered" evidence="2">
    <location>
        <begin position="62"/>
        <end position="172"/>
    </location>
</feature>
<sequence>MNNEEFWYPTEGDKLTAPRIIIPPGRPRKKRTEVAIFPPQPINGDKVRRTFQVTCSKCGEKGHYYKTCKGAPQSKDWQPKTKKPKVHKSDASTQQSDKSNAPEPRIDEIIARARRQRKKMPKKPHVPADSREEIPLSQSAPPTVGTVPEGSSQAQSAPTFVIPVPPPLPKTLRSFRPKQRIFRPPAPLSDVLFSARPAQQPSAPTQNPPAPPQSSPIPQVQPPTMPSTSNSDAVAAACGTTTERLFKFIPKPNYKPPTQE</sequence>
<evidence type="ECO:0000259" key="3">
    <source>
        <dbReference type="PROSITE" id="PS50158"/>
    </source>
</evidence>
<feature type="region of interest" description="Disordered" evidence="2">
    <location>
        <begin position="193"/>
        <end position="237"/>
    </location>
</feature>
<keyword evidence="1" id="KW-0479">Metal-binding</keyword>
<comment type="caution">
    <text evidence="4">The sequence shown here is derived from an EMBL/GenBank/DDBJ whole genome shotgun (WGS) entry which is preliminary data.</text>
</comment>
<proteinExistence type="predicted"/>
<dbReference type="PROSITE" id="PS50158">
    <property type="entry name" value="ZF_CCHC"/>
    <property type="match status" value="1"/>
</dbReference>
<dbReference type="InterPro" id="IPR001878">
    <property type="entry name" value="Znf_CCHC"/>
</dbReference>
<gene>
    <name evidence="4" type="ORF">PIB30_034659</name>
</gene>
<keyword evidence="5" id="KW-1185">Reference proteome</keyword>
<feature type="domain" description="CCHC-type" evidence="3">
    <location>
        <begin position="55"/>
        <end position="69"/>
    </location>
</feature>
<accession>A0ABU6QE60</accession>
<reference evidence="4 5" key="1">
    <citation type="journal article" date="2023" name="Plants (Basel)">
        <title>Bridging the Gap: Combining Genomics and Transcriptomics Approaches to Understand Stylosanthes scabra, an Orphan Legume from the Brazilian Caatinga.</title>
        <authorList>
            <person name="Ferreira-Neto J.R.C."/>
            <person name="da Silva M.D."/>
            <person name="Binneck E."/>
            <person name="de Melo N.F."/>
            <person name="da Silva R.H."/>
            <person name="de Melo A.L.T.M."/>
            <person name="Pandolfi V."/>
            <person name="Bustamante F.O."/>
            <person name="Brasileiro-Vidal A.C."/>
            <person name="Benko-Iseppon A.M."/>
        </authorList>
    </citation>
    <scope>NUCLEOTIDE SEQUENCE [LARGE SCALE GENOMIC DNA]</scope>
    <source>
        <tissue evidence="4">Leaves</tissue>
    </source>
</reference>
<keyword evidence="1" id="KW-0862">Zinc</keyword>
<organism evidence="4 5">
    <name type="scientific">Stylosanthes scabra</name>
    <dbReference type="NCBI Taxonomy" id="79078"/>
    <lineage>
        <taxon>Eukaryota</taxon>
        <taxon>Viridiplantae</taxon>
        <taxon>Streptophyta</taxon>
        <taxon>Embryophyta</taxon>
        <taxon>Tracheophyta</taxon>
        <taxon>Spermatophyta</taxon>
        <taxon>Magnoliopsida</taxon>
        <taxon>eudicotyledons</taxon>
        <taxon>Gunneridae</taxon>
        <taxon>Pentapetalae</taxon>
        <taxon>rosids</taxon>
        <taxon>fabids</taxon>
        <taxon>Fabales</taxon>
        <taxon>Fabaceae</taxon>
        <taxon>Papilionoideae</taxon>
        <taxon>50 kb inversion clade</taxon>
        <taxon>dalbergioids sensu lato</taxon>
        <taxon>Dalbergieae</taxon>
        <taxon>Pterocarpus clade</taxon>
        <taxon>Stylosanthes</taxon>
    </lineage>
</organism>
<evidence type="ECO:0000256" key="1">
    <source>
        <dbReference type="PROSITE-ProRule" id="PRU00047"/>
    </source>
</evidence>
<dbReference type="EMBL" id="JASCZI010000162">
    <property type="protein sequence ID" value="MED6109534.1"/>
    <property type="molecule type" value="Genomic_DNA"/>
</dbReference>
<name>A0ABU6QE60_9FABA</name>
<dbReference type="SUPFAM" id="SSF57756">
    <property type="entry name" value="Retrovirus zinc finger-like domains"/>
    <property type="match status" value="1"/>
</dbReference>
<evidence type="ECO:0000313" key="4">
    <source>
        <dbReference type="EMBL" id="MED6109534.1"/>
    </source>
</evidence>
<dbReference type="InterPro" id="IPR036875">
    <property type="entry name" value="Znf_CCHC_sf"/>
</dbReference>
<feature type="region of interest" description="Disordered" evidence="2">
    <location>
        <begin position="1"/>
        <end position="31"/>
    </location>
</feature>
<feature type="compositionally biased region" description="Pro residues" evidence="2">
    <location>
        <begin position="206"/>
        <end position="225"/>
    </location>
</feature>
<protein>
    <recommendedName>
        <fullName evidence="3">CCHC-type domain-containing protein</fullName>
    </recommendedName>
</protein>
<evidence type="ECO:0000313" key="5">
    <source>
        <dbReference type="Proteomes" id="UP001341840"/>
    </source>
</evidence>
<evidence type="ECO:0000256" key="2">
    <source>
        <dbReference type="SAM" id="MobiDB-lite"/>
    </source>
</evidence>
<dbReference type="Proteomes" id="UP001341840">
    <property type="component" value="Unassembled WGS sequence"/>
</dbReference>
<feature type="compositionally biased region" description="Basic residues" evidence="2">
    <location>
        <begin position="112"/>
        <end position="125"/>
    </location>
</feature>